<keyword evidence="2" id="KW-0964">Secreted</keyword>
<dbReference type="InterPro" id="IPR013517">
    <property type="entry name" value="FG-GAP"/>
</dbReference>
<protein>
    <submittedName>
        <fullName evidence="5">Uncharacterized protein</fullName>
    </submittedName>
</protein>
<dbReference type="Gene3D" id="2.130.10.130">
    <property type="entry name" value="Integrin alpha, N-terminal"/>
    <property type="match status" value="1"/>
</dbReference>
<keyword evidence="6" id="KW-1185">Reference proteome</keyword>
<evidence type="ECO:0000256" key="3">
    <source>
        <dbReference type="ARBA" id="ARBA00022729"/>
    </source>
</evidence>
<name>A0A8B2NTK0_9HYPH</name>
<dbReference type="Pfam" id="PF00353">
    <property type="entry name" value="HemolysinCabind"/>
    <property type="match status" value="5"/>
</dbReference>
<dbReference type="SUPFAM" id="SSF69318">
    <property type="entry name" value="Integrin alpha N-terminal domain"/>
    <property type="match status" value="1"/>
</dbReference>
<dbReference type="PANTHER" id="PTHR38340:SF1">
    <property type="entry name" value="S-LAYER PROTEIN"/>
    <property type="match status" value="1"/>
</dbReference>
<sequence length="880" mass="90591">MSDILPAAPTLVPADSFSLFTTYMGSADGQLSIPGEGSPHAAPDHALVDGSLVAPGKTVTLASGARLTVNTDLTFHYDSSDAFEHLAPGTAGTDAFTYSLVSNGLFKYEFATLGLGNYGVEPAGEDTGNGLVDLYAPGASSFISRTIRAQTPGDPSQEDTEALYGDRYQSSLPILAETEVGDVNGDGIDDMAVVRKDRLIAIFGRGDVGGIVDLDDIDETEGFVVEVDRRPDEFGYGVSAGGDVNGDGYADLALTVRTDIDLSDDEPEYTFANFLIYGQADAVSSPIRISEFTASADSAGTEIGRGEAISALGDVNGDGFDDIAGYLAYSTFYGGFVYFIYTMLFGAADMAANGPSVRAGYNHESSDTGPFGDLFRASYRARQSYVITDEATVSITLWRDDGDGMNLTATAGEPLSGGAGGDMLRGTASDDTLKGLAGRDSLVGEDGDDTLDGGADADTMIGGAGNDYYIVGLAGDRVVERIDEGHDTVLSYANNYVLDDNVEVLRLGYGRTTATGNDGDNLIVGNDGANVLIGAGGDDRIDGRGGDDRINGGVGDDTMLGGLGDDIFYVSSLDDMVIEEADGGIDTIIAYTRIELPAYVENLIVRGGGQGVGNGLGNAMTLDDGTGTLSGAAGDDTLTGNAGNDELFGDTGDDLLLGGDGYDLLDGGSGADTLDGGAGWDTMIGGSGDDLYIVGARDDLVLEDADGGRDTVRSFLPAYYLDDNVENLEVGSLALDGGGNDLANVITGNDRDNFLSGRAGDDTIVGGAGQDSIRLGAGRDVVVFGEGDSGITADTRDIVGDFVRGEDLLDLSSIDADPTRAGDQAFRFVGTGALTAAGDLGYRIYGDKAVVVAVTDASAGADLTIELTGLSAMSSADFIL</sequence>
<dbReference type="OrthoDB" id="7762442at2"/>
<reference evidence="5 6" key="1">
    <citation type="submission" date="2018-05" db="EMBL/GenBank/DDBJ databases">
        <title>Acuticoccus sediminis sp. nov., isolated from deep-sea sediment of Indian Ocean.</title>
        <authorList>
            <person name="Liu X."/>
            <person name="Lai Q."/>
            <person name="Du Y."/>
            <person name="Sun F."/>
            <person name="Zhang X."/>
            <person name="Wang S."/>
            <person name="Shao Z."/>
        </authorList>
    </citation>
    <scope>NUCLEOTIDE SEQUENCE [LARGE SCALE GENOMIC DNA]</scope>
    <source>
        <strain evidence="5 6">PTG4-2</strain>
    </source>
</reference>
<dbReference type="InterPro" id="IPR000413">
    <property type="entry name" value="Integrin_alpha"/>
</dbReference>
<dbReference type="GO" id="GO:0005576">
    <property type="term" value="C:extracellular region"/>
    <property type="evidence" value="ECO:0007669"/>
    <property type="project" value="UniProtKB-SubCell"/>
</dbReference>
<dbReference type="GO" id="GO:0007155">
    <property type="term" value="P:cell adhesion"/>
    <property type="evidence" value="ECO:0007669"/>
    <property type="project" value="InterPro"/>
</dbReference>
<dbReference type="Proteomes" id="UP000249590">
    <property type="component" value="Unassembled WGS sequence"/>
</dbReference>
<organism evidence="5 6">
    <name type="scientific">Acuticoccus sediminis</name>
    <dbReference type="NCBI Taxonomy" id="2184697"/>
    <lineage>
        <taxon>Bacteria</taxon>
        <taxon>Pseudomonadati</taxon>
        <taxon>Pseudomonadota</taxon>
        <taxon>Alphaproteobacteria</taxon>
        <taxon>Hyphomicrobiales</taxon>
        <taxon>Amorphaceae</taxon>
        <taxon>Acuticoccus</taxon>
    </lineage>
</organism>
<dbReference type="RefSeq" id="WP_111342297.1">
    <property type="nucleotide sequence ID" value="NZ_QHHQ01000001.1"/>
</dbReference>
<dbReference type="InterPro" id="IPR001343">
    <property type="entry name" value="Hemolysn_Ca-bd"/>
</dbReference>
<dbReference type="EMBL" id="QHHQ01000001">
    <property type="protein sequence ID" value="RAI03527.1"/>
    <property type="molecule type" value="Genomic_DNA"/>
</dbReference>
<comment type="caution">
    <text evidence="5">The sequence shown here is derived from an EMBL/GenBank/DDBJ whole genome shotgun (WGS) entry which is preliminary data.</text>
</comment>
<dbReference type="GO" id="GO:0008305">
    <property type="term" value="C:integrin complex"/>
    <property type="evidence" value="ECO:0007669"/>
    <property type="project" value="InterPro"/>
</dbReference>
<evidence type="ECO:0000256" key="2">
    <source>
        <dbReference type="ARBA" id="ARBA00022525"/>
    </source>
</evidence>
<comment type="subcellular location">
    <subcellularLocation>
        <location evidence="1">Secreted</location>
    </subcellularLocation>
</comment>
<dbReference type="PROSITE" id="PS00330">
    <property type="entry name" value="HEMOLYSIN_CALCIUM"/>
    <property type="match status" value="5"/>
</dbReference>
<keyword evidence="4" id="KW-0325">Glycoprotein</keyword>
<dbReference type="InterPro" id="IPR050557">
    <property type="entry name" value="RTX_toxin/Mannuronan_C5-epim"/>
</dbReference>
<evidence type="ECO:0000256" key="1">
    <source>
        <dbReference type="ARBA" id="ARBA00004613"/>
    </source>
</evidence>
<dbReference type="SUPFAM" id="SSF51120">
    <property type="entry name" value="beta-Roll"/>
    <property type="match status" value="4"/>
</dbReference>
<dbReference type="InterPro" id="IPR018511">
    <property type="entry name" value="Hemolysin-typ_Ca-bd_CS"/>
</dbReference>
<proteinExistence type="predicted"/>
<evidence type="ECO:0000313" key="5">
    <source>
        <dbReference type="EMBL" id="RAI03527.1"/>
    </source>
</evidence>
<gene>
    <name evidence="5" type="ORF">DLJ53_03270</name>
</gene>
<dbReference type="PANTHER" id="PTHR38340">
    <property type="entry name" value="S-LAYER PROTEIN"/>
    <property type="match status" value="1"/>
</dbReference>
<dbReference type="AlphaFoldDB" id="A0A8B2NTK0"/>
<dbReference type="InterPro" id="IPR011049">
    <property type="entry name" value="Serralysin-like_metalloprot_C"/>
</dbReference>
<dbReference type="PRINTS" id="PR01185">
    <property type="entry name" value="INTEGRINA"/>
</dbReference>
<evidence type="ECO:0000313" key="6">
    <source>
        <dbReference type="Proteomes" id="UP000249590"/>
    </source>
</evidence>
<accession>A0A8B2NTK0</accession>
<evidence type="ECO:0000256" key="4">
    <source>
        <dbReference type="ARBA" id="ARBA00023180"/>
    </source>
</evidence>
<dbReference type="InterPro" id="IPR028994">
    <property type="entry name" value="Integrin_alpha_N"/>
</dbReference>
<dbReference type="PRINTS" id="PR00313">
    <property type="entry name" value="CABNDNGRPT"/>
</dbReference>
<dbReference type="Gene3D" id="2.150.10.10">
    <property type="entry name" value="Serralysin-like metalloprotease, C-terminal"/>
    <property type="match status" value="4"/>
</dbReference>
<keyword evidence="3" id="KW-0732">Signal</keyword>
<dbReference type="Pfam" id="PF01839">
    <property type="entry name" value="FG-GAP"/>
    <property type="match status" value="1"/>
</dbReference>
<dbReference type="GO" id="GO:0005509">
    <property type="term" value="F:calcium ion binding"/>
    <property type="evidence" value="ECO:0007669"/>
    <property type="project" value="InterPro"/>
</dbReference>